<sequence length="614" mass="69870">MASKKLEIASNSLYSNQIQSVSNDHEWYVSEKNKQEIWDKFKVFLTYMKWNQTTMFIMTESHIENTPSPVRTTVQMQGVTNSINFPSAPGKAFRVPGIEPGTTSISIEWAQPEAGAENVTGYVISYFEADDEKRMKQIEIRGKTETHEVPNLLPATAYRFQIQCKSKAGLSPPGEQSDSIFTSDDNRLALRMLKKSKQVMDKNKKIDIYTPGDRRPIAIGKVEKYEIGNICAMPRFQEKSIIVVGATGTGKTTFINSMINYLFDVSIKDKFRFKLVTQADEGQESSQSLTKKVTAYVLHETKLPYRFTIVDTPGYGDTEGIAADKRTTKLIKDMFERGYGDTEGIEADKRTTKLIKDMFERGGNTGIDRLDAVVLVVKANASEPPVMQTLKDNNIKYTDFFKFNNSAFFQGTGADHFYWEVGQQSFKKLFEGLNAMHPKSLSQSAEVLRKREMLENSVMQLRQNVQSGIANLEEMRKEALVLEKFEAQIKANEDFEYEVEEEVVEQKPITTSGRHTTTCVSCNRTCHPNCAYSDDSDKASCIAMDSNGKCQLCPEKCIWNIHRNLPFLCEVVRKRVTKTNEDLKRKYAEAKGEKYNKETMLENLARQFVEKQED</sequence>
<dbReference type="SMART" id="SM00060">
    <property type="entry name" value="FN3"/>
    <property type="match status" value="1"/>
</dbReference>
<feature type="non-terminal residue" evidence="2">
    <location>
        <position position="1"/>
    </location>
</feature>
<dbReference type="Pfam" id="PF00041">
    <property type="entry name" value="fn3"/>
    <property type="match status" value="1"/>
</dbReference>
<evidence type="ECO:0000313" key="2">
    <source>
        <dbReference type="EMBL" id="CAD7234607.1"/>
    </source>
</evidence>
<accession>A0A7R8WMM8</accession>
<dbReference type="OrthoDB" id="2386367at2759"/>
<dbReference type="CDD" id="cd00063">
    <property type="entry name" value="FN3"/>
    <property type="match status" value="1"/>
</dbReference>
<reference evidence="2" key="1">
    <citation type="submission" date="2020-11" db="EMBL/GenBank/DDBJ databases">
        <authorList>
            <person name="Tran Van P."/>
        </authorList>
    </citation>
    <scope>NUCLEOTIDE SEQUENCE</scope>
</reference>
<proteinExistence type="inferred from homology"/>
<dbReference type="PROSITE" id="PS50853">
    <property type="entry name" value="FN3"/>
    <property type="match status" value="1"/>
</dbReference>
<dbReference type="GO" id="GO:0005525">
    <property type="term" value="F:GTP binding"/>
    <property type="evidence" value="ECO:0007669"/>
    <property type="project" value="UniProtKB-KW"/>
</dbReference>
<organism evidence="2">
    <name type="scientific">Cyprideis torosa</name>
    <dbReference type="NCBI Taxonomy" id="163714"/>
    <lineage>
        <taxon>Eukaryota</taxon>
        <taxon>Metazoa</taxon>
        <taxon>Ecdysozoa</taxon>
        <taxon>Arthropoda</taxon>
        <taxon>Crustacea</taxon>
        <taxon>Oligostraca</taxon>
        <taxon>Ostracoda</taxon>
        <taxon>Podocopa</taxon>
        <taxon>Podocopida</taxon>
        <taxon>Cytherocopina</taxon>
        <taxon>Cytheroidea</taxon>
        <taxon>Cytherideidae</taxon>
        <taxon>Cyprideis</taxon>
    </lineage>
</organism>
<dbReference type="Pfam" id="PF00735">
    <property type="entry name" value="Septin"/>
    <property type="match status" value="1"/>
</dbReference>
<dbReference type="SUPFAM" id="SSF49265">
    <property type="entry name" value="Fibronectin type III"/>
    <property type="match status" value="1"/>
</dbReference>
<protein>
    <submittedName>
        <fullName evidence="2">Uncharacterized protein</fullName>
    </submittedName>
</protein>
<comment type="similarity">
    <text evidence="1">Belongs to the TRAFAC class TrmE-Era-EngA-EngB-Septin-like GTPase superfamily. Septin GTPase family.</text>
</comment>
<dbReference type="InterPro" id="IPR030379">
    <property type="entry name" value="G_SEPTIN_dom"/>
</dbReference>
<dbReference type="Gene3D" id="2.60.40.10">
    <property type="entry name" value="Immunoglobulins"/>
    <property type="match status" value="1"/>
</dbReference>
<keyword evidence="1" id="KW-0342">GTP-binding</keyword>
<dbReference type="Gene3D" id="3.40.50.300">
    <property type="entry name" value="P-loop containing nucleotide triphosphate hydrolases"/>
    <property type="match status" value="1"/>
</dbReference>
<dbReference type="InterPro" id="IPR027417">
    <property type="entry name" value="P-loop_NTPase"/>
</dbReference>
<gene>
    <name evidence="2" type="ORF">CTOB1V02_LOCUS12423</name>
</gene>
<dbReference type="AlphaFoldDB" id="A0A7R8WMM8"/>
<name>A0A7R8WMM8_9CRUS</name>
<dbReference type="SUPFAM" id="SSF52540">
    <property type="entry name" value="P-loop containing nucleoside triphosphate hydrolases"/>
    <property type="match status" value="1"/>
</dbReference>
<dbReference type="InterPro" id="IPR036116">
    <property type="entry name" value="FN3_sf"/>
</dbReference>
<evidence type="ECO:0000256" key="1">
    <source>
        <dbReference type="RuleBase" id="RU004560"/>
    </source>
</evidence>
<dbReference type="EMBL" id="OB669221">
    <property type="protein sequence ID" value="CAD7234607.1"/>
    <property type="molecule type" value="Genomic_DNA"/>
</dbReference>
<dbReference type="PANTHER" id="PTHR32046:SF14">
    <property type="match status" value="1"/>
</dbReference>
<dbReference type="InterPro" id="IPR013783">
    <property type="entry name" value="Ig-like_fold"/>
</dbReference>
<dbReference type="InterPro" id="IPR003961">
    <property type="entry name" value="FN3_dom"/>
</dbReference>
<keyword evidence="1" id="KW-0547">Nucleotide-binding</keyword>
<dbReference type="PANTHER" id="PTHR32046">
    <property type="entry name" value="G DOMAIN-CONTAINING PROTEIN"/>
    <property type="match status" value="1"/>
</dbReference>